<gene>
    <name evidence="2" type="ORF">H5410_011575</name>
</gene>
<dbReference type="AlphaFoldDB" id="A0A9J6AP10"/>
<keyword evidence="3" id="KW-1185">Reference proteome</keyword>
<dbReference type="EMBL" id="JACXVP010000002">
    <property type="protein sequence ID" value="KAG5626357.1"/>
    <property type="molecule type" value="Genomic_DNA"/>
</dbReference>
<reference evidence="2 3" key="1">
    <citation type="submission" date="2020-09" db="EMBL/GenBank/DDBJ databases">
        <title>De no assembly of potato wild relative species, Solanum commersonii.</title>
        <authorList>
            <person name="Cho K."/>
        </authorList>
    </citation>
    <scope>NUCLEOTIDE SEQUENCE [LARGE SCALE GENOMIC DNA]</scope>
    <source>
        <strain evidence="2">LZ3.2</strain>
        <tissue evidence="2">Leaf</tissue>
    </source>
</reference>
<protein>
    <submittedName>
        <fullName evidence="2">Uncharacterized protein</fullName>
    </submittedName>
</protein>
<feature type="transmembrane region" description="Helical" evidence="1">
    <location>
        <begin position="39"/>
        <end position="58"/>
    </location>
</feature>
<keyword evidence="1" id="KW-0812">Transmembrane</keyword>
<sequence length="59" mass="6997">MSNSMISQLHKDSIARGDLSQNCTFEEDILFLWTLQRRIFGWILSSCWLGEFFIVFSFM</sequence>
<evidence type="ECO:0000313" key="3">
    <source>
        <dbReference type="Proteomes" id="UP000824120"/>
    </source>
</evidence>
<organism evidence="2 3">
    <name type="scientific">Solanum commersonii</name>
    <name type="common">Commerson's wild potato</name>
    <name type="synonym">Commerson's nightshade</name>
    <dbReference type="NCBI Taxonomy" id="4109"/>
    <lineage>
        <taxon>Eukaryota</taxon>
        <taxon>Viridiplantae</taxon>
        <taxon>Streptophyta</taxon>
        <taxon>Embryophyta</taxon>
        <taxon>Tracheophyta</taxon>
        <taxon>Spermatophyta</taxon>
        <taxon>Magnoliopsida</taxon>
        <taxon>eudicotyledons</taxon>
        <taxon>Gunneridae</taxon>
        <taxon>Pentapetalae</taxon>
        <taxon>asterids</taxon>
        <taxon>lamiids</taxon>
        <taxon>Solanales</taxon>
        <taxon>Solanaceae</taxon>
        <taxon>Solanoideae</taxon>
        <taxon>Solaneae</taxon>
        <taxon>Solanum</taxon>
    </lineage>
</organism>
<accession>A0A9J6AP10</accession>
<name>A0A9J6AP10_SOLCO</name>
<evidence type="ECO:0000256" key="1">
    <source>
        <dbReference type="SAM" id="Phobius"/>
    </source>
</evidence>
<comment type="caution">
    <text evidence="2">The sequence shown here is derived from an EMBL/GenBank/DDBJ whole genome shotgun (WGS) entry which is preliminary data.</text>
</comment>
<dbReference type="Proteomes" id="UP000824120">
    <property type="component" value="Chromosome 2"/>
</dbReference>
<evidence type="ECO:0000313" key="2">
    <source>
        <dbReference type="EMBL" id="KAG5626357.1"/>
    </source>
</evidence>
<keyword evidence="1" id="KW-0472">Membrane</keyword>
<proteinExistence type="predicted"/>
<keyword evidence="1" id="KW-1133">Transmembrane helix</keyword>